<dbReference type="PANTHER" id="PTHR30408">
    <property type="entry name" value="TYPE-1 RESTRICTION ENZYME ECOKI SPECIFICITY PROTEIN"/>
    <property type="match status" value="1"/>
</dbReference>
<evidence type="ECO:0000313" key="3">
    <source>
        <dbReference type="EMBL" id="KFX75879.1"/>
    </source>
</evidence>
<dbReference type="SUPFAM" id="SSF116734">
    <property type="entry name" value="DNA methylase specificity domain"/>
    <property type="match status" value="2"/>
</dbReference>
<evidence type="ECO:0000256" key="1">
    <source>
        <dbReference type="ARBA" id="ARBA00022747"/>
    </source>
</evidence>
<dbReference type="EMBL" id="JMZZ02000041">
    <property type="protein sequence ID" value="KFX75879.1"/>
    <property type="molecule type" value="Genomic_DNA"/>
</dbReference>
<gene>
    <name evidence="3" type="ORF">EE52_0203550</name>
</gene>
<dbReference type="InterPro" id="IPR052021">
    <property type="entry name" value="Type-I_RS_S_subunit"/>
</dbReference>
<reference evidence="3" key="1">
    <citation type="book" date="2014" name="THE 24TH EUROPEAN CONGRESS OF CLINICAL MICROBIOLOGY AND INFECTIOUS DISEASES" publisher="ECCMID 2014" city="Barcelona, Spain">
        <title>Identification of resistance genes in three multidrug-resistant Bacteroides fragilis isolates by whole genome sequencing.</title>
        <editorList>
            <person name="Unknown"/>
            <person name="A."/>
        </editorList>
        <authorList>
            <person name="Sydenham T.V."/>
            <person name="Hasman H."/>
            <person name="Wang M."/>
            <person name="Soki J."/>
            <person name="Nagy E."/>
            <person name="Justesen U.S."/>
        </authorList>
    </citation>
    <scope>NUCLEOTIDE SEQUENCE</scope>
    <source>
        <strain evidence="3">DCMOUH0018B</strain>
    </source>
</reference>
<sequence>MADNKNNNERNVPHLRFPEFTDEWKESVLSDFVERVKRKNKNNLCKLPLTISAQYGLVDQISFFNKVIASENMSNYYLLHKGDFAYNKSYSSEYPWGAIKRLDCYEQGTLSSLYICFKPYSHVSSDFLTHYFETSKWHQGISEIAVEGARNHGLLNVGIQDFFETRHCLPQSLLEQEKIAKFLNLIEERIATQNKIIEDLKKLKSAIAETLFCTPKESMPAKRVSTYSKEWKLIKLSDICQRIQTKNTGNQCRQVLTIAAQHGLVNQEDFFNKTVASENLEGYYLLQKGDFAYNKSYSGDYTWGAIKRLERYDKGVLSPLYICFRPDLSKVDADFLAHYFESKKWYKGVADIAGEGARNHGLLNISVIDFFNTTHRIPNLDEQKRIAKILNSLSLKLSCEQRIMQSLMMQRNYLLRNMFI</sequence>
<keyword evidence="1" id="KW-0680">Restriction system</keyword>
<name>A0A0I9UU80_BACFG</name>
<accession>A0A0I9UU80</accession>
<dbReference type="RefSeq" id="WP_044299696.1">
    <property type="nucleotide sequence ID" value="NZ_JAGJHI010000001.1"/>
</dbReference>
<dbReference type="PANTHER" id="PTHR30408:SF12">
    <property type="entry name" value="TYPE I RESTRICTION ENZYME MJAVIII SPECIFICITY SUBUNIT"/>
    <property type="match status" value="1"/>
</dbReference>
<dbReference type="InterPro" id="IPR044946">
    <property type="entry name" value="Restrct_endonuc_typeI_TRD_sf"/>
</dbReference>
<dbReference type="Gene3D" id="3.90.220.20">
    <property type="entry name" value="DNA methylase specificity domains"/>
    <property type="match status" value="2"/>
</dbReference>
<reference evidence="3" key="2">
    <citation type="submission" date="2014-07" db="EMBL/GenBank/DDBJ databases">
        <title>Genetics and epidemiology of antimicrobial resistance in B. fragilis group.</title>
        <authorList>
            <person name="Sydenham T.V."/>
            <person name="Hasman H."/>
            <person name="Kemp M."/>
            <person name="Justesen U.S."/>
        </authorList>
    </citation>
    <scope>NUCLEOTIDE SEQUENCE [LARGE SCALE GENOMIC DNA]</scope>
    <source>
        <strain evidence="3">DCMOUH0018B</strain>
    </source>
</reference>
<dbReference type="AlphaFoldDB" id="A0A0I9UU80"/>
<evidence type="ECO:0000256" key="2">
    <source>
        <dbReference type="ARBA" id="ARBA00023125"/>
    </source>
</evidence>
<protein>
    <submittedName>
        <fullName evidence="3">Uncharacterized protein</fullName>
    </submittedName>
</protein>
<proteinExistence type="predicted"/>
<dbReference type="GO" id="GO:0009307">
    <property type="term" value="P:DNA restriction-modification system"/>
    <property type="evidence" value="ECO:0007669"/>
    <property type="project" value="UniProtKB-KW"/>
</dbReference>
<dbReference type="PATRIC" id="fig|817.53.peg.755"/>
<keyword evidence="2" id="KW-0238">DNA-binding</keyword>
<organism evidence="3">
    <name type="scientific">Bacteroides fragilis</name>
    <dbReference type="NCBI Taxonomy" id="817"/>
    <lineage>
        <taxon>Bacteria</taxon>
        <taxon>Pseudomonadati</taxon>
        <taxon>Bacteroidota</taxon>
        <taxon>Bacteroidia</taxon>
        <taxon>Bacteroidales</taxon>
        <taxon>Bacteroidaceae</taxon>
        <taxon>Bacteroides</taxon>
    </lineage>
</organism>
<comment type="caution">
    <text evidence="3">The sequence shown here is derived from an EMBL/GenBank/DDBJ whole genome shotgun (WGS) entry which is preliminary data.</text>
</comment>
<dbReference type="GO" id="GO:0003677">
    <property type="term" value="F:DNA binding"/>
    <property type="evidence" value="ECO:0007669"/>
    <property type="project" value="UniProtKB-KW"/>
</dbReference>